<evidence type="ECO:0000313" key="1">
    <source>
        <dbReference type="EMBL" id="AXN38453.1"/>
    </source>
</evidence>
<reference evidence="1 4" key="2">
    <citation type="submission" date="2018-07" db="EMBL/GenBank/DDBJ databases">
        <title>The molecular basis for the intramolecular migration of carboxyl group in the catabolism of para-hydroxybenzoate via gentisate.</title>
        <authorList>
            <person name="Zhao H."/>
            <person name="Xu Y."/>
            <person name="Lin S."/>
            <person name="Spain J.C."/>
            <person name="Zhou N.-Y."/>
        </authorList>
    </citation>
    <scope>NUCLEOTIDE SEQUENCE [LARGE SCALE GENOMIC DNA]</scope>
    <source>
        <strain evidence="1 4">PHB-7a</strain>
    </source>
</reference>
<dbReference type="KEGG" id="pbut:DTO10_08425"/>
<evidence type="ECO:0000313" key="3">
    <source>
        <dbReference type="Proteomes" id="UP000220106"/>
    </source>
</evidence>
<dbReference type="EMBL" id="CP030926">
    <property type="protein sequence ID" value="AXN38453.1"/>
    <property type="molecule type" value="Genomic_DNA"/>
</dbReference>
<evidence type="ECO:0000313" key="2">
    <source>
        <dbReference type="EMBL" id="PEJ35648.1"/>
    </source>
</evidence>
<name>A0AAX0S7A3_9BACI</name>
<sequence length="108" mass="13067">MLKLIEMIPNHPNETRRRGFEMATRQSIDHFLEQCEGALHFAEFEFNEASRQEHYDDEQFQNSQRYIEEALTDMDRLYASSNAQQRDMLARMQQQLNEMKNEMILLRH</sequence>
<dbReference type="InterPro" id="IPR019668">
    <property type="entry name" value="Uncharacterised_YtzC"/>
</dbReference>
<accession>A0AAX0S7A3</accession>
<reference evidence="2 3" key="1">
    <citation type="submission" date="2017-09" db="EMBL/GenBank/DDBJ databases">
        <title>Large-scale bioinformatics analysis of Bacillus genomes uncovers conserved roles of natural products in bacterial physiology.</title>
        <authorList>
            <consortium name="Agbiome Team Llc"/>
            <person name="Bleich R.M."/>
            <person name="Kirk G.J."/>
            <person name="Santa Maria K.C."/>
            <person name="Allen S.E."/>
            <person name="Farag S."/>
            <person name="Shank E.A."/>
            <person name="Bowers A."/>
        </authorList>
    </citation>
    <scope>NUCLEOTIDE SEQUENCE [LARGE SCALE GENOMIC DNA]</scope>
    <source>
        <strain evidence="2 3">AFS003229</strain>
    </source>
</reference>
<evidence type="ECO:0000313" key="4">
    <source>
        <dbReference type="Proteomes" id="UP000260457"/>
    </source>
</evidence>
<dbReference type="AlphaFoldDB" id="A0AAX0S7A3"/>
<protein>
    <submittedName>
        <fullName evidence="1">DUF2524 family protein</fullName>
    </submittedName>
</protein>
<organism evidence="2 3">
    <name type="scientific">Peribacillus butanolivorans</name>
    <dbReference type="NCBI Taxonomy" id="421767"/>
    <lineage>
        <taxon>Bacteria</taxon>
        <taxon>Bacillati</taxon>
        <taxon>Bacillota</taxon>
        <taxon>Bacilli</taxon>
        <taxon>Bacillales</taxon>
        <taxon>Bacillaceae</taxon>
        <taxon>Peribacillus</taxon>
    </lineage>
</organism>
<gene>
    <name evidence="2" type="ORF">CN689_06200</name>
    <name evidence="1" type="ORF">DTO10_08425</name>
</gene>
<dbReference type="Proteomes" id="UP000260457">
    <property type="component" value="Chromosome"/>
</dbReference>
<dbReference type="Proteomes" id="UP000220106">
    <property type="component" value="Unassembled WGS sequence"/>
</dbReference>
<proteinExistence type="predicted"/>
<dbReference type="Pfam" id="PF10732">
    <property type="entry name" value="DUF2524"/>
    <property type="match status" value="1"/>
</dbReference>
<dbReference type="EMBL" id="NUEQ01000012">
    <property type="protein sequence ID" value="PEJ35648.1"/>
    <property type="molecule type" value="Genomic_DNA"/>
</dbReference>
<keyword evidence="4" id="KW-1185">Reference proteome</keyword>